<accession>A0ABM7T4M5</accession>
<organism evidence="2 3">
    <name type="scientific">Clostridium gelidum</name>
    <dbReference type="NCBI Taxonomy" id="704125"/>
    <lineage>
        <taxon>Bacteria</taxon>
        <taxon>Bacillati</taxon>
        <taxon>Bacillota</taxon>
        <taxon>Clostridia</taxon>
        <taxon>Eubacteriales</taxon>
        <taxon>Clostridiaceae</taxon>
        <taxon>Clostridium</taxon>
    </lineage>
</organism>
<dbReference type="InterPro" id="IPR008757">
    <property type="entry name" value="Peptidase_M6-like_domain"/>
</dbReference>
<dbReference type="SUPFAM" id="SSF49785">
    <property type="entry name" value="Galactose-binding domain-like"/>
    <property type="match status" value="1"/>
</dbReference>
<keyword evidence="2" id="KW-0482">Metalloprotease</keyword>
<reference evidence="3" key="1">
    <citation type="submission" date="2021-07" db="EMBL/GenBank/DDBJ databases">
        <title>Complete genome sequencing of a Clostridium isolate.</title>
        <authorList>
            <person name="Ueki A."/>
            <person name="Tonouchi A."/>
        </authorList>
    </citation>
    <scope>NUCLEOTIDE SEQUENCE [LARGE SCALE GENOMIC DNA]</scope>
    <source>
        <strain evidence="3">C5S11</strain>
    </source>
</reference>
<dbReference type="GO" id="GO:0008237">
    <property type="term" value="F:metallopeptidase activity"/>
    <property type="evidence" value="ECO:0007669"/>
    <property type="project" value="UniProtKB-KW"/>
</dbReference>
<keyword evidence="2" id="KW-0378">Hydrolase</keyword>
<dbReference type="PANTHER" id="PTHR41775">
    <property type="entry name" value="SECRETED PROTEIN-RELATED"/>
    <property type="match status" value="1"/>
</dbReference>
<proteinExistence type="predicted"/>
<evidence type="ECO:0000313" key="3">
    <source>
        <dbReference type="Proteomes" id="UP000824633"/>
    </source>
</evidence>
<keyword evidence="3" id="KW-1185">Reference proteome</keyword>
<evidence type="ECO:0000313" key="2">
    <source>
        <dbReference type="EMBL" id="BCZ45872.1"/>
    </source>
</evidence>
<feature type="chain" id="PRO_5045074972" evidence="1">
    <location>
        <begin position="28"/>
        <end position="717"/>
    </location>
</feature>
<dbReference type="PANTHER" id="PTHR41775:SF1">
    <property type="entry name" value="PEPTIDASE M6-LIKE DOMAIN-CONTAINING PROTEIN"/>
    <property type="match status" value="1"/>
</dbReference>
<feature type="signal peptide" evidence="1">
    <location>
        <begin position="1"/>
        <end position="27"/>
    </location>
</feature>
<protein>
    <submittedName>
        <fullName evidence="2">Metalloprotease</fullName>
    </submittedName>
</protein>
<dbReference type="NCBIfam" id="TIGR03296">
    <property type="entry name" value="M6dom_TIGR03296"/>
    <property type="match status" value="1"/>
</dbReference>
<dbReference type="InterPro" id="IPR008979">
    <property type="entry name" value="Galactose-bd-like_sf"/>
</dbReference>
<evidence type="ECO:0000256" key="1">
    <source>
        <dbReference type="SAM" id="SignalP"/>
    </source>
</evidence>
<dbReference type="EMBL" id="AP024849">
    <property type="protein sequence ID" value="BCZ45872.1"/>
    <property type="molecule type" value="Genomic_DNA"/>
</dbReference>
<dbReference type="RefSeq" id="WP_224037413.1">
    <property type="nucleotide sequence ID" value="NZ_AP024849.1"/>
</dbReference>
<dbReference type="Proteomes" id="UP000824633">
    <property type="component" value="Chromosome"/>
</dbReference>
<gene>
    <name evidence="2" type="ORF">psyc5s11_19390</name>
</gene>
<keyword evidence="1" id="KW-0732">Signal</keyword>
<name>A0ABM7T4M5_9CLOT</name>
<sequence>MGKIMKCLTASAAVISMLSIMSVGALAAPYTNQKHELVQPDGSTVQVKITGDEYYQQVESLDGYTLCRDKDGWISYARLNTDGTDYVSTGQVYKTNDMFSDMKLANPTDTLNESKDNLQKHLTINKEAIKNKAAAVRKKLHAIDFSSAPAVTNSKSTINFNGFSESKVTTSGAAVSNINPDGLLDSKISASSVNNVNGLTVLVDFPGTPSAISKSNIEQFFNGVGYTGFNNNGSVRDYYYDVSGGKVTYTNNVIGFFTAKHPKSYYDDINEETGSYAKSDELANEAFEWLKTSGFDASKVTTDSNGYAKAVNLLYAGTASAGWAKGLWPHQSWYGGSGSINGVKIQKYEMSDIGTDLSIFTVCHESGHMIYGYPDLYDYDGDSHGAGAYSLMSGVPNYKNPAPPDPYCRNIISGWNAPINMNSYGAGTTFTAVTNENGNQYSYKWLGTNSNEYYLIDNIQKIGRYADVPDAGLAIYHVDTKGDNSKNNMTASSHYLVSLEQADGKFDLEKNKNGGDSGDLFRAGYKDSFGDSTAPSSKWWNGSSSGLKISQISESGNEMTFVQASSGTTPDTSAGKNIAGQATASASYVSDWEKISALNDGVNPSSSIDKSSGVYGNWPKTGTQWVQYIFDKNFSISSTDVYWFKDGQGVDVPASYRITYWDGQAWQDVKNPKGLGTEINKYNTTTFTPVSTNAIAIQMDSNGSSSTGIIEWKVNGK</sequence>
<dbReference type="Gene3D" id="2.60.120.260">
    <property type="entry name" value="Galactose-binding domain-like"/>
    <property type="match status" value="1"/>
</dbReference>
<keyword evidence="2" id="KW-0645">Protease</keyword>